<keyword evidence="1" id="KW-1185">Reference proteome</keyword>
<dbReference type="WBParaSite" id="TREG1_119680.1">
    <property type="protein sequence ID" value="TREG1_119680.1"/>
    <property type="gene ID" value="TREG1_119680"/>
</dbReference>
<protein>
    <submittedName>
        <fullName evidence="2">Uncharacterized protein</fullName>
    </submittedName>
</protein>
<reference evidence="2" key="2">
    <citation type="submission" date="2023-11" db="UniProtKB">
        <authorList>
            <consortium name="WormBaseParasite"/>
        </authorList>
    </citation>
    <scope>IDENTIFICATION</scope>
</reference>
<sequence>MQNSWKLISIPPTNDDLEPMKIKANRTLPEFETILKCGRTPEENNTMLSKVDSMAFNSPLDIAGRINRMFDKAQLSFANTNLASDSQMNEINTGDANIDQLKSNVLSIFYDPLDLETPNWYDASEVVKINNGEKSTAIANPINPPSEDNQTALSSADIALDDISTKMIIWMILVC</sequence>
<evidence type="ECO:0000313" key="2">
    <source>
        <dbReference type="WBParaSite" id="TREG1_119680.1"/>
    </source>
</evidence>
<proteinExistence type="predicted"/>
<organism evidence="1 2">
    <name type="scientific">Trichobilharzia regenti</name>
    <name type="common">Nasal bird schistosome</name>
    <dbReference type="NCBI Taxonomy" id="157069"/>
    <lineage>
        <taxon>Eukaryota</taxon>
        <taxon>Metazoa</taxon>
        <taxon>Spiralia</taxon>
        <taxon>Lophotrochozoa</taxon>
        <taxon>Platyhelminthes</taxon>
        <taxon>Trematoda</taxon>
        <taxon>Digenea</taxon>
        <taxon>Strigeidida</taxon>
        <taxon>Schistosomatoidea</taxon>
        <taxon>Schistosomatidae</taxon>
        <taxon>Trichobilharzia</taxon>
    </lineage>
</organism>
<dbReference type="Proteomes" id="UP000050795">
    <property type="component" value="Unassembled WGS sequence"/>
</dbReference>
<name>A0AA85J1J1_TRIRE</name>
<dbReference type="AlphaFoldDB" id="A0AA85J1J1"/>
<evidence type="ECO:0000313" key="1">
    <source>
        <dbReference type="Proteomes" id="UP000050795"/>
    </source>
</evidence>
<accession>A0AA85J1J1</accession>
<reference evidence="1" key="1">
    <citation type="submission" date="2022-06" db="EMBL/GenBank/DDBJ databases">
        <authorList>
            <person name="Berger JAMES D."/>
            <person name="Berger JAMES D."/>
        </authorList>
    </citation>
    <scope>NUCLEOTIDE SEQUENCE [LARGE SCALE GENOMIC DNA]</scope>
</reference>